<accession>A0A397ZRY3</accession>
<evidence type="ECO:0000256" key="3">
    <source>
        <dbReference type="ARBA" id="ARBA00022692"/>
    </source>
</evidence>
<comment type="subcellular location">
    <subcellularLocation>
        <location evidence="1">Mitochondrion inner membrane</location>
        <topology evidence="1">Multi-pass membrane protein</topology>
    </subcellularLocation>
</comment>
<keyword evidence="6" id="KW-0496">Mitochondrion</keyword>
<dbReference type="PANTHER" id="PTHR10485">
    <property type="entry name" value="MITOCHONDRIAL IMPORT INNER MEMBRANE TRANSLOCASE SUBUNIT TIM-17"/>
    <property type="match status" value="1"/>
</dbReference>
<evidence type="ECO:0000256" key="4">
    <source>
        <dbReference type="ARBA" id="ARBA00022792"/>
    </source>
</evidence>
<dbReference type="Proteomes" id="UP000264353">
    <property type="component" value="Chromosome A3"/>
</dbReference>
<keyword evidence="5" id="KW-1133">Transmembrane helix</keyword>
<organism evidence="8 9">
    <name type="scientific">Brassica campestris</name>
    <name type="common">Field mustard</name>
    <dbReference type="NCBI Taxonomy" id="3711"/>
    <lineage>
        <taxon>Eukaryota</taxon>
        <taxon>Viridiplantae</taxon>
        <taxon>Streptophyta</taxon>
        <taxon>Embryophyta</taxon>
        <taxon>Tracheophyta</taxon>
        <taxon>Spermatophyta</taxon>
        <taxon>Magnoliopsida</taxon>
        <taxon>eudicotyledons</taxon>
        <taxon>Gunneridae</taxon>
        <taxon>Pentapetalae</taxon>
        <taxon>rosids</taxon>
        <taxon>malvids</taxon>
        <taxon>Brassicales</taxon>
        <taxon>Brassicaceae</taxon>
        <taxon>Brassiceae</taxon>
        <taxon>Brassica</taxon>
    </lineage>
</organism>
<evidence type="ECO:0000313" key="9">
    <source>
        <dbReference type="Proteomes" id="UP000264353"/>
    </source>
</evidence>
<dbReference type="AlphaFoldDB" id="A0A397ZRY3"/>
<keyword evidence="4" id="KW-0999">Mitochondrion inner membrane</keyword>
<sequence>METQKKTREHSLHHIVDDIGAAFGMGAIGGSVVHFIKGTQNSPKGRRFVGGAQAVSMNAPRIGGSFAVFGGLFSAFDYTMVYIRKKEDPWNSIVAGAATGGFLSMRQGLAAASRSALMGGLLLALIKGVH</sequence>
<evidence type="ECO:0000256" key="5">
    <source>
        <dbReference type="ARBA" id="ARBA00022989"/>
    </source>
</evidence>
<protein>
    <submittedName>
        <fullName evidence="8">Uncharacterized protein</fullName>
    </submittedName>
</protein>
<comment type="similarity">
    <text evidence="2">Belongs to the Tim17/Tim22/Tim23 family.</text>
</comment>
<proteinExistence type="inferred from homology"/>
<name>A0A397ZRY3_BRACM</name>
<dbReference type="EMBL" id="CM010630">
    <property type="protein sequence ID" value="RID68302.1"/>
    <property type="molecule type" value="Genomic_DNA"/>
</dbReference>
<evidence type="ECO:0000313" key="8">
    <source>
        <dbReference type="EMBL" id="RID68302.1"/>
    </source>
</evidence>
<keyword evidence="7" id="KW-0472">Membrane</keyword>
<dbReference type="Pfam" id="PF02466">
    <property type="entry name" value="Tim17"/>
    <property type="match status" value="1"/>
</dbReference>
<evidence type="ECO:0000256" key="2">
    <source>
        <dbReference type="ARBA" id="ARBA00008444"/>
    </source>
</evidence>
<evidence type="ECO:0000256" key="7">
    <source>
        <dbReference type="ARBA" id="ARBA00023136"/>
    </source>
</evidence>
<evidence type="ECO:0000256" key="1">
    <source>
        <dbReference type="ARBA" id="ARBA00004448"/>
    </source>
</evidence>
<dbReference type="PANTHER" id="PTHR10485:SF15">
    <property type="entry name" value="MITOCHONDRIAL IMPORT INNER MEMBRANE TRANSLOCASE SUBUNIT TIM17-3"/>
    <property type="match status" value="1"/>
</dbReference>
<gene>
    <name evidence="8" type="ORF">BRARA_C00472</name>
</gene>
<keyword evidence="3" id="KW-0812">Transmembrane</keyword>
<dbReference type="GO" id="GO:0005743">
    <property type="term" value="C:mitochondrial inner membrane"/>
    <property type="evidence" value="ECO:0007669"/>
    <property type="project" value="UniProtKB-SubCell"/>
</dbReference>
<reference evidence="8 9" key="1">
    <citation type="submission" date="2018-06" db="EMBL/GenBank/DDBJ databases">
        <title>WGS assembly of Brassica rapa FPsc.</title>
        <authorList>
            <person name="Bowman J."/>
            <person name="Kohchi T."/>
            <person name="Yamato K."/>
            <person name="Jenkins J."/>
            <person name="Shu S."/>
            <person name="Ishizaki K."/>
            <person name="Yamaoka S."/>
            <person name="Nishihama R."/>
            <person name="Nakamura Y."/>
            <person name="Berger F."/>
            <person name="Adam C."/>
            <person name="Aki S."/>
            <person name="Althoff F."/>
            <person name="Araki T."/>
            <person name="Arteaga-Vazquez M."/>
            <person name="Balasubrmanian S."/>
            <person name="Bauer D."/>
            <person name="Boehm C."/>
            <person name="Briginshaw L."/>
            <person name="Caballero-Perez J."/>
            <person name="Catarino B."/>
            <person name="Chen F."/>
            <person name="Chiyoda S."/>
            <person name="Chovatia M."/>
            <person name="Davies K."/>
            <person name="Delmans M."/>
            <person name="Demura T."/>
            <person name="Dierschke T."/>
            <person name="Dolan L."/>
            <person name="Dorantes-Acosta A."/>
            <person name="Eklund D."/>
            <person name="Florent S."/>
            <person name="Flores-Sandoval E."/>
            <person name="Fujiyama A."/>
            <person name="Fukuzawa H."/>
            <person name="Galik B."/>
            <person name="Grimanelli D."/>
            <person name="Grimwood J."/>
            <person name="Grossniklaus U."/>
            <person name="Hamada T."/>
            <person name="Haseloff J."/>
            <person name="Hetherington A."/>
            <person name="Higo A."/>
            <person name="Hirakawa Y."/>
            <person name="Hundley H."/>
            <person name="Ikeda Y."/>
            <person name="Inoue K."/>
            <person name="Inoue S."/>
            <person name="Ishida S."/>
            <person name="Jia Q."/>
            <person name="Kakita M."/>
            <person name="Kanazawa T."/>
            <person name="Kawai Y."/>
            <person name="Kawashima T."/>
            <person name="Kennedy M."/>
            <person name="Kinose K."/>
            <person name="Kinoshita T."/>
            <person name="Kohara Y."/>
            <person name="Koide E."/>
            <person name="Komatsu K."/>
            <person name="Kopischke S."/>
            <person name="Kubo M."/>
            <person name="Kyozuka J."/>
            <person name="Lagercrantz U."/>
            <person name="Lin S."/>
            <person name="Lindquist E."/>
            <person name="Lipzen A."/>
            <person name="Lu C."/>
            <person name="Luna E."/>
            <person name="Martienssen R."/>
            <person name="Minamino N."/>
            <person name="Mizutani M."/>
            <person name="Mizutani M."/>
            <person name="Mochizuki N."/>
            <person name="Monte I."/>
            <person name="Mosher R."/>
            <person name="Nagasaki H."/>
            <person name="Nakagami H."/>
            <person name="Naramoto S."/>
            <person name="Nishitani K."/>
            <person name="Ohtani M."/>
            <person name="Okamoto T."/>
            <person name="Okumura M."/>
            <person name="Phillips J."/>
            <person name="Pollak B."/>
            <person name="Reinders A."/>
            <person name="Roevekamp M."/>
            <person name="Sano R."/>
            <person name="Sawa S."/>
            <person name="Schmid M."/>
            <person name="Shirakawa M."/>
            <person name="Solano R."/>
            <person name="Spunde A."/>
            <person name="Suetsugu N."/>
            <person name="Sugano S."/>
            <person name="Sugiyama A."/>
            <person name="Sun R."/>
            <person name="Suzuki Y."/>
            <person name="Takenaka M."/>
            <person name="Takezawa D."/>
            <person name="Tomogane H."/>
            <person name="Tsuzuki M."/>
            <person name="Ueda T."/>
            <person name="Umeda M."/>
            <person name="Ward J."/>
            <person name="Watanabe Y."/>
            <person name="Yazaki K."/>
            <person name="Yokoyama R."/>
            <person name="Yoshitake Y."/>
            <person name="Yotsui I."/>
            <person name="Zachgo S."/>
            <person name="Schmutz J."/>
        </authorList>
    </citation>
    <scope>NUCLEOTIDE SEQUENCE [LARGE SCALE GENOMIC DNA]</scope>
    <source>
        <strain evidence="9">cv. B-3</strain>
    </source>
</reference>
<evidence type="ECO:0000256" key="6">
    <source>
        <dbReference type="ARBA" id="ARBA00023128"/>
    </source>
</evidence>